<comment type="caution">
    <text evidence="1">The sequence shown here is derived from an EMBL/GenBank/DDBJ whole genome shotgun (WGS) entry which is preliminary data.</text>
</comment>
<dbReference type="EMBL" id="WNZW01000001">
    <property type="protein sequence ID" value="MUG44502.1"/>
    <property type="molecule type" value="Genomic_DNA"/>
</dbReference>
<organism evidence="1 2">
    <name type="scientific">Paenibacillus woosongensis</name>
    <dbReference type="NCBI Taxonomy" id="307580"/>
    <lineage>
        <taxon>Bacteria</taxon>
        <taxon>Bacillati</taxon>
        <taxon>Bacillota</taxon>
        <taxon>Bacilli</taxon>
        <taxon>Bacillales</taxon>
        <taxon>Paenibacillaceae</taxon>
        <taxon>Paenibacillus</taxon>
    </lineage>
</organism>
<reference evidence="1 2" key="1">
    <citation type="submission" date="2019-11" db="EMBL/GenBank/DDBJ databases">
        <title>Draft genome sequences of five Paenibacillus species of dairy origin.</title>
        <authorList>
            <person name="Olajide A.M."/>
            <person name="Chen S."/>
            <person name="Lapointe G."/>
        </authorList>
    </citation>
    <scope>NUCLEOTIDE SEQUENCE [LARGE SCALE GENOMIC DNA]</scope>
    <source>
        <strain evidence="1 2">12CR55</strain>
    </source>
</reference>
<proteinExistence type="predicted"/>
<dbReference type="AlphaFoldDB" id="A0A7X3CMU4"/>
<sequence>MNSYIKVFAILLAVLLLYIYPIYTAFQQQDDISELVVLRATTAFVDAVRDKGYISPTMYTDFRQAIEATGLNFDVQMEHESKKYVPVYDDPARPETFQGTYEVHYDAFYNAQILPVLFPDSSAPRDDPSRRYKLRVGDTFTVTVKNVSRTPGTILFDFLNSTVSPNDKIFIPYGGVVRNEVD</sequence>
<name>A0A7X3CMU4_9BACL</name>
<accession>A0A7X3CMU4</accession>
<protein>
    <submittedName>
        <fullName evidence="1">Uncharacterized protein</fullName>
    </submittedName>
</protein>
<evidence type="ECO:0000313" key="1">
    <source>
        <dbReference type="EMBL" id="MUG44502.1"/>
    </source>
</evidence>
<evidence type="ECO:0000313" key="2">
    <source>
        <dbReference type="Proteomes" id="UP000447876"/>
    </source>
</evidence>
<dbReference type="RefSeq" id="WP_155609862.1">
    <property type="nucleotide sequence ID" value="NZ_WNZW01000001.1"/>
</dbReference>
<dbReference type="OrthoDB" id="2082320at2"/>
<dbReference type="Proteomes" id="UP000447876">
    <property type="component" value="Unassembled WGS sequence"/>
</dbReference>
<gene>
    <name evidence="1" type="ORF">GNP95_05780</name>
</gene>